<gene>
    <name evidence="2" type="ORF">COHA_005484</name>
</gene>
<dbReference type="Proteomes" id="UP001205105">
    <property type="component" value="Unassembled WGS sequence"/>
</dbReference>
<reference evidence="2" key="1">
    <citation type="submission" date="2020-11" db="EMBL/GenBank/DDBJ databases">
        <title>Chlorella ohadii genome sequencing and assembly.</title>
        <authorList>
            <person name="Murik O."/>
            <person name="Treves H."/>
            <person name="Kedem I."/>
            <person name="Shotland Y."/>
            <person name="Kaplan A."/>
        </authorList>
    </citation>
    <scope>NUCLEOTIDE SEQUENCE</scope>
    <source>
        <strain evidence="2">1</strain>
    </source>
</reference>
<name>A0AAD5DQS7_9CHLO</name>
<accession>A0AAD5DQS7</accession>
<sequence>MPAPVHVLLAVLAVGALKNAQAAPALVVPCEGLTGVDYCTECAKPAGAAKPFCYLCHPTRASIWRKDGTISECKAATTGVACTSATGDQNCAYCYGVTCMQCKPGYEADSNFKCMTIDQMKAFALTITGNPAVVPTGCKEVDTEFKCIRCANTHSLTGGTCKTLATGSKCKTSLTYYQYCAQCDTAGTKCLSCNGSRSPPTGVTDGRCALPCKQLFGIGCLKCNQSKCLNTDAKYAQGRK</sequence>
<evidence type="ECO:0000256" key="1">
    <source>
        <dbReference type="SAM" id="SignalP"/>
    </source>
</evidence>
<comment type="caution">
    <text evidence="2">The sequence shown here is derived from an EMBL/GenBank/DDBJ whole genome shotgun (WGS) entry which is preliminary data.</text>
</comment>
<protein>
    <submittedName>
        <fullName evidence="2">Uncharacterized protein</fullName>
    </submittedName>
</protein>
<proteinExistence type="predicted"/>
<keyword evidence="1" id="KW-0732">Signal</keyword>
<dbReference type="EMBL" id="JADXDR010000072">
    <property type="protein sequence ID" value="KAI7840838.1"/>
    <property type="molecule type" value="Genomic_DNA"/>
</dbReference>
<keyword evidence="3" id="KW-1185">Reference proteome</keyword>
<feature type="chain" id="PRO_5042110904" evidence="1">
    <location>
        <begin position="23"/>
        <end position="240"/>
    </location>
</feature>
<dbReference type="AlphaFoldDB" id="A0AAD5DQS7"/>
<evidence type="ECO:0000313" key="2">
    <source>
        <dbReference type="EMBL" id="KAI7840838.1"/>
    </source>
</evidence>
<evidence type="ECO:0000313" key="3">
    <source>
        <dbReference type="Proteomes" id="UP001205105"/>
    </source>
</evidence>
<feature type="signal peptide" evidence="1">
    <location>
        <begin position="1"/>
        <end position="22"/>
    </location>
</feature>
<organism evidence="2 3">
    <name type="scientific">Chlorella ohadii</name>
    <dbReference type="NCBI Taxonomy" id="2649997"/>
    <lineage>
        <taxon>Eukaryota</taxon>
        <taxon>Viridiplantae</taxon>
        <taxon>Chlorophyta</taxon>
        <taxon>core chlorophytes</taxon>
        <taxon>Trebouxiophyceae</taxon>
        <taxon>Chlorellales</taxon>
        <taxon>Chlorellaceae</taxon>
        <taxon>Chlorella clade</taxon>
        <taxon>Chlorella</taxon>
    </lineage>
</organism>